<name>A0A4C1V8K7_EUMVA</name>
<protein>
    <submittedName>
        <fullName evidence="1">Uncharacterized protein</fullName>
    </submittedName>
</protein>
<dbReference type="AlphaFoldDB" id="A0A4C1V8K7"/>
<gene>
    <name evidence="1" type="ORF">EVAR_18333_1</name>
</gene>
<keyword evidence="2" id="KW-1185">Reference proteome</keyword>
<evidence type="ECO:0000313" key="1">
    <source>
        <dbReference type="EMBL" id="GBP35208.1"/>
    </source>
</evidence>
<accession>A0A4C1V8K7</accession>
<reference evidence="1 2" key="1">
    <citation type="journal article" date="2019" name="Commun. Biol.">
        <title>The bagworm genome reveals a unique fibroin gene that provides high tensile strength.</title>
        <authorList>
            <person name="Kono N."/>
            <person name="Nakamura H."/>
            <person name="Ohtoshi R."/>
            <person name="Tomita M."/>
            <person name="Numata K."/>
            <person name="Arakawa K."/>
        </authorList>
    </citation>
    <scope>NUCLEOTIDE SEQUENCE [LARGE SCALE GENOMIC DNA]</scope>
</reference>
<dbReference type="Proteomes" id="UP000299102">
    <property type="component" value="Unassembled WGS sequence"/>
</dbReference>
<organism evidence="1 2">
    <name type="scientific">Eumeta variegata</name>
    <name type="common">Bagworm moth</name>
    <name type="synonym">Eumeta japonica</name>
    <dbReference type="NCBI Taxonomy" id="151549"/>
    <lineage>
        <taxon>Eukaryota</taxon>
        <taxon>Metazoa</taxon>
        <taxon>Ecdysozoa</taxon>
        <taxon>Arthropoda</taxon>
        <taxon>Hexapoda</taxon>
        <taxon>Insecta</taxon>
        <taxon>Pterygota</taxon>
        <taxon>Neoptera</taxon>
        <taxon>Endopterygota</taxon>
        <taxon>Lepidoptera</taxon>
        <taxon>Glossata</taxon>
        <taxon>Ditrysia</taxon>
        <taxon>Tineoidea</taxon>
        <taxon>Psychidae</taxon>
        <taxon>Oiketicinae</taxon>
        <taxon>Eumeta</taxon>
    </lineage>
</organism>
<sequence>MLVSEKNKREYWSGLLRRYVRVYGPIEESSSYTVAARGAADKECNATIGCNKGTECVHTKATEISASNDSEGGVAVLNALRGP</sequence>
<comment type="caution">
    <text evidence="1">The sequence shown here is derived from an EMBL/GenBank/DDBJ whole genome shotgun (WGS) entry which is preliminary data.</text>
</comment>
<evidence type="ECO:0000313" key="2">
    <source>
        <dbReference type="Proteomes" id="UP000299102"/>
    </source>
</evidence>
<proteinExistence type="predicted"/>
<dbReference type="EMBL" id="BGZK01000300">
    <property type="protein sequence ID" value="GBP35208.1"/>
    <property type="molecule type" value="Genomic_DNA"/>
</dbReference>